<dbReference type="PROSITE" id="PS00154">
    <property type="entry name" value="ATPASE_E1_E2"/>
    <property type="match status" value="1"/>
</dbReference>
<evidence type="ECO:0000256" key="19">
    <source>
        <dbReference type="ARBA" id="ARBA00023136"/>
    </source>
</evidence>
<dbReference type="PROSITE" id="PS01047">
    <property type="entry name" value="HMA_1"/>
    <property type="match status" value="1"/>
</dbReference>
<keyword evidence="7" id="KW-0597">Phosphoprotein</keyword>
<evidence type="ECO:0000256" key="9">
    <source>
        <dbReference type="ARBA" id="ARBA00022723"/>
    </source>
</evidence>
<dbReference type="Gene3D" id="3.40.1110.10">
    <property type="entry name" value="Calcium-transporting ATPase, cytoplasmic domain N"/>
    <property type="match status" value="1"/>
</dbReference>
<keyword evidence="19 23" id="KW-0472">Membrane</keyword>
<keyword evidence="10" id="KW-0677">Repeat</keyword>
<dbReference type="RefSeq" id="WP_072659780.1">
    <property type="nucleotide sequence ID" value="NZ_BDFD01000011.1"/>
</dbReference>
<dbReference type="InterPro" id="IPR036412">
    <property type="entry name" value="HAD-like_sf"/>
</dbReference>
<dbReference type="FunFam" id="2.70.150.10:FF:000020">
    <property type="entry name" value="Copper-exporting P-type ATPase A"/>
    <property type="match status" value="1"/>
</dbReference>
<sequence>MTTIRLAVDGMNCAGCVGKVEAALLAVPGVTEAMVNLAERSALIKGDVDAASLIAAVQDTGRSAREIRSLVDEQEHETAELQRFRLQMKKFILAAAVGAPMFVAGMSGWLPGLTATGGQLIWIVLGLLTLAVMIYSGSQFYLGAVNGLRRLQFDMDSLIAMGTGSAWLYSMLISIWPDIVPVMGQHLYFEAALIILALINLGHALELRARGKTSEAIRRLMGLAAKTARIVRDGDETDVPIEVVQIGDTIRVRPGEKIAVDGIISEGHSTIDESMLTGEPMPVEKTTGDQVVGGTINGRGSFLFQASHVGADTVLAHIVAMVRQAQSSKPRIGRLADKIAAVFVPVVMAIAATTFLIWFYAGPEPQISYALVTTMTVLIIACPCALGLATPMSIMVGVGKAAEYGVLIKNGEALERAGKITTVVLDKTGTLTIGKPTLTELIALNTSEYELLRLAASLEAGSEHPLAAAMLAAAVERDISSEPVNAFKAHSGRGIEGDFQGSQLLMGNQLLMTDNGVVIPDVVQKKITALSEQAATPILLARDRLLVGILSVSDPLRDDAKETVQQMHDEGLQVVMLTGDNHETARAVARKAGIVEVMAGVLPEDKDACIERLQGKGEIVGMVGDGINDAAALARADVGFAIGAGTDIAMESADVTLMSSNPASVLTAIEISKATMGNIRQNLFGAFVYNSLGIPVAAGILYPVFGVLLNPIIAGAAMAMSSVTVVSNANRLRLFKSAGR</sequence>
<dbReference type="GO" id="GO:0055070">
    <property type="term" value="P:copper ion homeostasis"/>
    <property type="evidence" value="ECO:0007669"/>
    <property type="project" value="TreeGrafter"/>
</dbReference>
<dbReference type="Pfam" id="PF00122">
    <property type="entry name" value="E1-E2_ATPase"/>
    <property type="match status" value="1"/>
</dbReference>
<dbReference type="GO" id="GO:0005507">
    <property type="term" value="F:copper ion binding"/>
    <property type="evidence" value="ECO:0007669"/>
    <property type="project" value="TreeGrafter"/>
</dbReference>
<dbReference type="EMBL" id="BDFD01000011">
    <property type="protein sequence ID" value="GAV20460.1"/>
    <property type="molecule type" value="Genomic_DNA"/>
</dbReference>
<dbReference type="NCBIfam" id="TIGR01494">
    <property type="entry name" value="ATPase_P-type"/>
    <property type="match status" value="1"/>
</dbReference>
<evidence type="ECO:0000256" key="10">
    <source>
        <dbReference type="ARBA" id="ARBA00022737"/>
    </source>
</evidence>
<dbReference type="PRINTS" id="PR00119">
    <property type="entry name" value="CATATPASE"/>
</dbReference>
<dbReference type="InterPro" id="IPR023298">
    <property type="entry name" value="ATPase_P-typ_TM_dom_sf"/>
</dbReference>
<keyword evidence="15" id="KW-1278">Translocase</keyword>
<evidence type="ECO:0000256" key="21">
    <source>
        <dbReference type="ARBA" id="ARBA00033239"/>
    </source>
</evidence>
<keyword evidence="26" id="KW-1185">Reference proteome</keyword>
<keyword evidence="14" id="KW-0460">Magnesium</keyword>
<dbReference type="GO" id="GO:0016887">
    <property type="term" value="F:ATP hydrolysis activity"/>
    <property type="evidence" value="ECO:0007669"/>
    <property type="project" value="InterPro"/>
</dbReference>
<dbReference type="PANTHER" id="PTHR43520">
    <property type="entry name" value="ATP7, ISOFORM B"/>
    <property type="match status" value="1"/>
</dbReference>
<comment type="catalytic activity">
    <reaction evidence="22">
        <text>Cu(+)(in) + ATP + H2O = Cu(+)(out) + ADP + phosphate + H(+)</text>
        <dbReference type="Rhea" id="RHEA:25792"/>
        <dbReference type="ChEBI" id="CHEBI:15377"/>
        <dbReference type="ChEBI" id="CHEBI:15378"/>
        <dbReference type="ChEBI" id="CHEBI:30616"/>
        <dbReference type="ChEBI" id="CHEBI:43474"/>
        <dbReference type="ChEBI" id="CHEBI:49552"/>
        <dbReference type="ChEBI" id="CHEBI:456216"/>
        <dbReference type="EC" id="7.2.2.8"/>
    </reaction>
</comment>
<dbReference type="AlphaFoldDB" id="A0A1L8CNG3"/>
<keyword evidence="5" id="KW-0813">Transport</keyword>
<keyword evidence="9 23" id="KW-0479">Metal-binding</keyword>
<keyword evidence="13 23" id="KW-0067">ATP-binding</keyword>
<feature type="transmembrane region" description="Helical" evidence="23">
    <location>
        <begin position="683"/>
        <end position="705"/>
    </location>
</feature>
<dbReference type="CDD" id="cd02094">
    <property type="entry name" value="P-type_ATPase_Cu-like"/>
    <property type="match status" value="1"/>
</dbReference>
<dbReference type="OrthoDB" id="5287365at2"/>
<evidence type="ECO:0000256" key="6">
    <source>
        <dbReference type="ARBA" id="ARBA00022475"/>
    </source>
</evidence>
<evidence type="ECO:0000256" key="14">
    <source>
        <dbReference type="ARBA" id="ARBA00022842"/>
    </source>
</evidence>
<keyword evidence="11 23" id="KW-0547">Nucleotide-binding</keyword>
<dbReference type="GO" id="GO:0060003">
    <property type="term" value="P:copper ion export"/>
    <property type="evidence" value="ECO:0007669"/>
    <property type="project" value="UniProtKB-ARBA"/>
</dbReference>
<evidence type="ECO:0000256" key="5">
    <source>
        <dbReference type="ARBA" id="ARBA00022448"/>
    </source>
</evidence>
<evidence type="ECO:0000256" key="22">
    <source>
        <dbReference type="ARBA" id="ARBA00049289"/>
    </source>
</evidence>
<evidence type="ECO:0000313" key="26">
    <source>
        <dbReference type="Proteomes" id="UP000231632"/>
    </source>
</evidence>
<dbReference type="SUPFAM" id="SSF56784">
    <property type="entry name" value="HAD-like"/>
    <property type="match status" value="1"/>
</dbReference>
<evidence type="ECO:0000256" key="8">
    <source>
        <dbReference type="ARBA" id="ARBA00022692"/>
    </source>
</evidence>
<dbReference type="InterPro" id="IPR006121">
    <property type="entry name" value="HMA_dom"/>
</dbReference>
<dbReference type="InterPro" id="IPR008250">
    <property type="entry name" value="ATPase_P-typ_transduc_dom_A_sf"/>
</dbReference>
<dbReference type="InterPro" id="IPR036163">
    <property type="entry name" value="HMA_dom_sf"/>
</dbReference>
<keyword evidence="6 23" id="KW-1003">Cell membrane</keyword>
<comment type="similarity">
    <text evidence="2 23">Belongs to the cation transport ATPase (P-type) (TC 3.A.3) family. Type IB subfamily.</text>
</comment>
<keyword evidence="8 23" id="KW-0812">Transmembrane</keyword>
<name>A0A1L8CNG3_9PROT</name>
<dbReference type="GO" id="GO:0005886">
    <property type="term" value="C:plasma membrane"/>
    <property type="evidence" value="ECO:0007669"/>
    <property type="project" value="UniProtKB-SubCell"/>
</dbReference>
<evidence type="ECO:0000256" key="4">
    <source>
        <dbReference type="ARBA" id="ARBA00015102"/>
    </source>
</evidence>
<dbReference type="Gene3D" id="3.30.70.100">
    <property type="match status" value="1"/>
</dbReference>
<dbReference type="NCBIfam" id="TIGR01511">
    <property type="entry name" value="ATPase-IB1_Cu"/>
    <property type="match status" value="1"/>
</dbReference>
<dbReference type="PROSITE" id="PS50846">
    <property type="entry name" value="HMA_2"/>
    <property type="match status" value="1"/>
</dbReference>
<dbReference type="SFLD" id="SFLDG00002">
    <property type="entry name" value="C1.7:_P-type_atpase_like"/>
    <property type="match status" value="1"/>
</dbReference>
<dbReference type="Pfam" id="PF00403">
    <property type="entry name" value="HMA"/>
    <property type="match status" value="1"/>
</dbReference>
<dbReference type="PRINTS" id="PR00943">
    <property type="entry name" value="CUATPASE"/>
</dbReference>
<dbReference type="Gene3D" id="2.70.150.10">
    <property type="entry name" value="Calcium-transporting ATPase, cytoplasmic transduction domain A"/>
    <property type="match status" value="1"/>
</dbReference>
<dbReference type="GO" id="GO:0005524">
    <property type="term" value="F:ATP binding"/>
    <property type="evidence" value="ECO:0007669"/>
    <property type="project" value="UniProtKB-UniRule"/>
</dbReference>
<feature type="transmembrane region" description="Helical" evidence="23">
    <location>
        <begin position="711"/>
        <end position="730"/>
    </location>
</feature>
<comment type="caution">
    <text evidence="25">The sequence shown here is derived from an EMBL/GenBank/DDBJ whole genome shotgun (WGS) entry which is preliminary data.</text>
</comment>
<dbReference type="PANTHER" id="PTHR43520:SF6">
    <property type="entry name" value="COPPER-EXPORTING P-TYPE ATPASE"/>
    <property type="match status" value="1"/>
</dbReference>
<gene>
    <name evidence="25" type="ORF">MMIC_P1425</name>
</gene>
<proteinExistence type="inferred from homology"/>
<organism evidence="25 26">
    <name type="scientific">Mariprofundus micogutta</name>
    <dbReference type="NCBI Taxonomy" id="1921010"/>
    <lineage>
        <taxon>Bacteria</taxon>
        <taxon>Pseudomonadati</taxon>
        <taxon>Pseudomonadota</taxon>
        <taxon>Candidatius Mariprofundia</taxon>
        <taxon>Mariprofundales</taxon>
        <taxon>Mariprofundaceae</taxon>
        <taxon>Mariprofundus</taxon>
    </lineage>
</organism>
<feature type="transmembrane region" description="Helical" evidence="23">
    <location>
        <begin position="91"/>
        <end position="110"/>
    </location>
</feature>
<dbReference type="EC" id="7.2.2.8" evidence="3"/>
<dbReference type="SUPFAM" id="SSF81653">
    <property type="entry name" value="Calcium ATPase, transduction domain A"/>
    <property type="match status" value="1"/>
</dbReference>
<dbReference type="InterPro" id="IPR001757">
    <property type="entry name" value="P_typ_ATPase"/>
</dbReference>
<evidence type="ECO:0000259" key="24">
    <source>
        <dbReference type="PROSITE" id="PS50846"/>
    </source>
</evidence>
<accession>A0A1L8CNG3</accession>
<evidence type="ECO:0000256" key="3">
    <source>
        <dbReference type="ARBA" id="ARBA00012517"/>
    </source>
</evidence>
<feature type="transmembrane region" description="Helical" evidence="23">
    <location>
        <begin position="157"/>
        <end position="176"/>
    </location>
</feature>
<evidence type="ECO:0000256" key="11">
    <source>
        <dbReference type="ARBA" id="ARBA00022741"/>
    </source>
</evidence>
<dbReference type="Proteomes" id="UP000231632">
    <property type="component" value="Unassembled WGS sequence"/>
</dbReference>
<feature type="transmembrane region" description="Helical" evidence="23">
    <location>
        <begin position="122"/>
        <end position="145"/>
    </location>
</feature>
<dbReference type="Pfam" id="PF00702">
    <property type="entry name" value="Hydrolase"/>
    <property type="match status" value="1"/>
</dbReference>
<evidence type="ECO:0000256" key="13">
    <source>
        <dbReference type="ARBA" id="ARBA00022840"/>
    </source>
</evidence>
<dbReference type="InterPro" id="IPR059000">
    <property type="entry name" value="ATPase_P-type_domA"/>
</dbReference>
<evidence type="ECO:0000256" key="23">
    <source>
        <dbReference type="RuleBase" id="RU362081"/>
    </source>
</evidence>
<dbReference type="InterPro" id="IPR023299">
    <property type="entry name" value="ATPase_P-typ_cyto_dom_N"/>
</dbReference>
<evidence type="ECO:0000256" key="15">
    <source>
        <dbReference type="ARBA" id="ARBA00022967"/>
    </source>
</evidence>
<evidence type="ECO:0000256" key="12">
    <source>
        <dbReference type="ARBA" id="ARBA00022796"/>
    </source>
</evidence>
<dbReference type="SUPFAM" id="SSF55008">
    <property type="entry name" value="HMA, heavy metal-associated domain"/>
    <property type="match status" value="1"/>
</dbReference>
<protein>
    <recommendedName>
        <fullName evidence="4">Copper-exporting P-type ATPase</fullName>
        <ecNumber evidence="3">7.2.2.8</ecNumber>
    </recommendedName>
    <alternativeName>
        <fullName evidence="20">Copper-exporting P-type ATPase A</fullName>
    </alternativeName>
    <alternativeName>
        <fullName evidence="21">Cu(+)-exporting ATPase</fullName>
    </alternativeName>
</protein>
<dbReference type="CDD" id="cd00371">
    <property type="entry name" value="HMA"/>
    <property type="match status" value="1"/>
</dbReference>
<keyword evidence="17" id="KW-0186">Copper</keyword>
<keyword evidence="12" id="KW-0187">Copper transport</keyword>
<evidence type="ECO:0000256" key="7">
    <source>
        <dbReference type="ARBA" id="ARBA00022553"/>
    </source>
</evidence>
<feature type="transmembrane region" description="Helical" evidence="23">
    <location>
        <begin position="339"/>
        <end position="361"/>
    </location>
</feature>
<dbReference type="InterPro" id="IPR044492">
    <property type="entry name" value="P_typ_ATPase_HD_dom"/>
</dbReference>
<feature type="transmembrane region" description="Helical" evidence="23">
    <location>
        <begin position="188"/>
        <end position="209"/>
    </location>
</feature>
<dbReference type="SFLD" id="SFLDF00027">
    <property type="entry name" value="p-type_atpase"/>
    <property type="match status" value="1"/>
</dbReference>
<evidence type="ECO:0000313" key="25">
    <source>
        <dbReference type="EMBL" id="GAV20460.1"/>
    </source>
</evidence>
<feature type="domain" description="HMA" evidence="24">
    <location>
        <begin position="2"/>
        <end position="65"/>
    </location>
</feature>
<keyword evidence="25" id="KW-0378">Hydrolase</keyword>
<dbReference type="SFLD" id="SFLDS00003">
    <property type="entry name" value="Haloacid_Dehalogenase"/>
    <property type="match status" value="1"/>
</dbReference>
<dbReference type="SUPFAM" id="SSF81665">
    <property type="entry name" value="Calcium ATPase, transmembrane domain M"/>
    <property type="match status" value="1"/>
</dbReference>
<evidence type="ECO:0000256" key="17">
    <source>
        <dbReference type="ARBA" id="ARBA00023008"/>
    </source>
</evidence>
<keyword evidence="18" id="KW-0406">Ion transport</keyword>
<dbReference type="InterPro" id="IPR023214">
    <property type="entry name" value="HAD_sf"/>
</dbReference>
<comment type="subcellular location">
    <subcellularLocation>
        <location evidence="1">Cell membrane</location>
        <topology evidence="1">Multi-pass membrane protein</topology>
    </subcellularLocation>
</comment>
<evidence type="ECO:0000256" key="20">
    <source>
        <dbReference type="ARBA" id="ARBA00029719"/>
    </source>
</evidence>
<dbReference type="STRING" id="1921010.MMIC_P1425"/>
<feature type="transmembrane region" description="Helical" evidence="23">
    <location>
        <begin position="367"/>
        <end position="390"/>
    </location>
</feature>
<dbReference type="InterPro" id="IPR017969">
    <property type="entry name" value="Heavy-metal-associated_CS"/>
</dbReference>
<dbReference type="Gene3D" id="3.40.50.1000">
    <property type="entry name" value="HAD superfamily/HAD-like"/>
    <property type="match status" value="1"/>
</dbReference>
<reference evidence="25 26" key="1">
    <citation type="journal article" date="2017" name="Arch. Microbiol.">
        <title>Mariprofundus micogutta sp. nov., a novel iron-oxidizing zetaproteobacterium isolated from a deep-sea hydrothermal field at the Bayonnaise knoll of the Izu-Ogasawara arc, and a description of Mariprofundales ord. nov. and Zetaproteobacteria classis nov.</title>
        <authorList>
            <person name="Makita H."/>
            <person name="Tanaka E."/>
            <person name="Mitsunobu S."/>
            <person name="Miyazaki M."/>
            <person name="Nunoura T."/>
            <person name="Uematsu K."/>
            <person name="Takaki Y."/>
            <person name="Nishi S."/>
            <person name="Shimamura S."/>
            <person name="Takai K."/>
        </authorList>
    </citation>
    <scope>NUCLEOTIDE SEQUENCE [LARGE SCALE GENOMIC DNA]</scope>
    <source>
        <strain evidence="25 26">ET2</strain>
    </source>
</reference>
<dbReference type="InterPro" id="IPR027256">
    <property type="entry name" value="P-typ_ATPase_IB"/>
</dbReference>
<keyword evidence="16 23" id="KW-1133">Transmembrane helix</keyword>
<dbReference type="NCBIfam" id="TIGR01525">
    <property type="entry name" value="ATPase-IB_hvy"/>
    <property type="match status" value="1"/>
</dbReference>
<dbReference type="GO" id="GO:0140581">
    <property type="term" value="F:P-type monovalent copper transporter activity"/>
    <property type="evidence" value="ECO:0007669"/>
    <property type="project" value="UniProtKB-EC"/>
</dbReference>
<evidence type="ECO:0000256" key="2">
    <source>
        <dbReference type="ARBA" id="ARBA00006024"/>
    </source>
</evidence>
<dbReference type="InterPro" id="IPR018303">
    <property type="entry name" value="ATPase_P-typ_P_site"/>
</dbReference>
<evidence type="ECO:0000256" key="1">
    <source>
        <dbReference type="ARBA" id="ARBA00004651"/>
    </source>
</evidence>
<evidence type="ECO:0000256" key="18">
    <source>
        <dbReference type="ARBA" id="ARBA00023065"/>
    </source>
</evidence>
<dbReference type="GO" id="GO:0043682">
    <property type="term" value="F:P-type divalent copper transporter activity"/>
    <property type="evidence" value="ECO:0007669"/>
    <property type="project" value="TreeGrafter"/>
</dbReference>
<evidence type="ECO:0000256" key="16">
    <source>
        <dbReference type="ARBA" id="ARBA00022989"/>
    </source>
</evidence>